<dbReference type="EMBL" id="CAJPIJ010000131">
    <property type="protein sequence ID" value="CAG1984299.1"/>
    <property type="molecule type" value="Genomic_DNA"/>
</dbReference>
<sequence>DAMRSMPMVSQGKLVLKQNNESKLLYGFNEGRLVDA</sequence>
<accession>A0A8H3Q0V1</accession>
<proteinExistence type="predicted"/>
<dbReference type="Proteomes" id="UP000746612">
    <property type="component" value="Unassembled WGS sequence"/>
</dbReference>
<evidence type="ECO:0000313" key="2">
    <source>
        <dbReference type="Proteomes" id="UP000746612"/>
    </source>
</evidence>
<evidence type="ECO:0000313" key="1">
    <source>
        <dbReference type="EMBL" id="CAG1984299.1"/>
    </source>
</evidence>
<gene>
    <name evidence="1" type="ORF">MDCFG202_LOCUS249873</name>
</gene>
<dbReference type="AlphaFoldDB" id="A0A8H3Q0V1"/>
<feature type="non-terminal residue" evidence="1">
    <location>
        <position position="1"/>
    </location>
</feature>
<organism evidence="1 2">
    <name type="scientific">Gibberella zeae</name>
    <name type="common">Wheat head blight fungus</name>
    <name type="synonym">Fusarium graminearum</name>
    <dbReference type="NCBI Taxonomy" id="5518"/>
    <lineage>
        <taxon>Eukaryota</taxon>
        <taxon>Fungi</taxon>
        <taxon>Dikarya</taxon>
        <taxon>Ascomycota</taxon>
        <taxon>Pezizomycotina</taxon>
        <taxon>Sordariomycetes</taxon>
        <taxon>Hypocreomycetidae</taxon>
        <taxon>Hypocreales</taxon>
        <taxon>Nectriaceae</taxon>
        <taxon>Fusarium</taxon>
    </lineage>
</organism>
<comment type="caution">
    <text evidence="1">The sequence shown here is derived from an EMBL/GenBank/DDBJ whole genome shotgun (WGS) entry which is preliminary data.</text>
</comment>
<protein>
    <submittedName>
        <fullName evidence="1">Uncharacterized protein</fullName>
    </submittedName>
</protein>
<name>A0A8H3Q0V1_GIBZA</name>
<reference evidence="1" key="1">
    <citation type="submission" date="2021-03" db="EMBL/GenBank/DDBJ databases">
        <authorList>
            <person name="Alouane T."/>
            <person name="Langin T."/>
            <person name="Bonhomme L."/>
        </authorList>
    </citation>
    <scope>NUCLEOTIDE SEQUENCE</scope>
    <source>
        <strain evidence="1">MDC_Fg202</strain>
    </source>
</reference>